<name>A0A174R992_9FIRM</name>
<dbReference type="Gene3D" id="3.40.50.1000">
    <property type="entry name" value="HAD superfamily/HAD-like"/>
    <property type="match status" value="1"/>
</dbReference>
<dbReference type="AlphaFoldDB" id="A0A174R992"/>
<dbReference type="EMBL" id="CZAY01000014">
    <property type="protein sequence ID" value="CUP79079.1"/>
    <property type="molecule type" value="Genomic_DNA"/>
</dbReference>
<dbReference type="InterPro" id="IPR036412">
    <property type="entry name" value="HAD-like_sf"/>
</dbReference>
<dbReference type="STRING" id="88431.ERS852423_02765"/>
<dbReference type="GO" id="GO:0008967">
    <property type="term" value="F:phosphoglycolate phosphatase activity"/>
    <property type="evidence" value="ECO:0007669"/>
    <property type="project" value="UniProtKB-EC"/>
</dbReference>
<protein>
    <submittedName>
        <fullName evidence="1">Phosphoglycolate phosphatase</fullName>
        <ecNumber evidence="1">3.1.3.18</ecNumber>
    </submittedName>
</protein>
<reference evidence="1 3" key="1">
    <citation type="submission" date="2015-09" db="EMBL/GenBank/DDBJ databases">
        <authorList>
            <consortium name="Pathogen Informatics"/>
        </authorList>
    </citation>
    <scope>NUCLEOTIDE SEQUENCE [LARGE SCALE GENOMIC DNA]</scope>
    <source>
        <strain evidence="1 3">2789STDY5834914</strain>
    </source>
</reference>
<organism evidence="1 3">
    <name type="scientific">Dorea longicatena</name>
    <dbReference type="NCBI Taxonomy" id="88431"/>
    <lineage>
        <taxon>Bacteria</taxon>
        <taxon>Bacillati</taxon>
        <taxon>Bacillota</taxon>
        <taxon>Clostridia</taxon>
        <taxon>Lachnospirales</taxon>
        <taxon>Lachnospiraceae</taxon>
        <taxon>Dorea</taxon>
    </lineage>
</organism>
<dbReference type="Gene3D" id="1.10.150.240">
    <property type="entry name" value="Putative phosphatase, domain 2"/>
    <property type="match status" value="1"/>
</dbReference>
<dbReference type="PANTHER" id="PTHR43434">
    <property type="entry name" value="PHOSPHOGLYCOLATE PHOSPHATASE"/>
    <property type="match status" value="1"/>
</dbReference>
<proteinExistence type="predicted"/>
<dbReference type="SUPFAM" id="SSF56784">
    <property type="entry name" value="HAD-like"/>
    <property type="match status" value="1"/>
</dbReference>
<dbReference type="RefSeq" id="WP_028087518.1">
    <property type="nucleotide sequence ID" value="NZ_CABHNM010000080.1"/>
</dbReference>
<keyword evidence="1" id="KW-0378">Hydrolase</keyword>
<dbReference type="GO" id="GO:0006281">
    <property type="term" value="P:DNA repair"/>
    <property type="evidence" value="ECO:0007669"/>
    <property type="project" value="TreeGrafter"/>
</dbReference>
<gene>
    <name evidence="1" type="primary">gph_2</name>
    <name evidence="2" type="synonym">gph_3</name>
    <name evidence="2" type="ORF">DLSSTS7063_03342</name>
    <name evidence="1" type="ORF">ERS852526_01977</name>
</gene>
<dbReference type="InterPro" id="IPR041492">
    <property type="entry name" value="HAD_2"/>
</dbReference>
<dbReference type="InterPro" id="IPR006439">
    <property type="entry name" value="HAD-SF_hydro_IA"/>
</dbReference>
<dbReference type="SFLD" id="SFLDS00003">
    <property type="entry name" value="Haloacid_Dehalogenase"/>
    <property type="match status" value="1"/>
</dbReference>
<dbReference type="NCBIfam" id="TIGR01549">
    <property type="entry name" value="HAD-SF-IA-v1"/>
    <property type="match status" value="1"/>
</dbReference>
<dbReference type="Proteomes" id="UP000398619">
    <property type="component" value="Unassembled WGS sequence"/>
</dbReference>
<dbReference type="InterPro" id="IPR023198">
    <property type="entry name" value="PGP-like_dom2"/>
</dbReference>
<dbReference type="Pfam" id="PF13419">
    <property type="entry name" value="HAD_2"/>
    <property type="match status" value="1"/>
</dbReference>
<accession>A0A174R992</accession>
<sequence length="209" mass="23372">MKGIIFDVDGTLWDSTREVAVAWNKVLQDEMEGHEILTAEGLQKEFGKPMDAIAESLFPEMPEKDRMELLGKMMAYENELVAVGPCVIYNGVPETIKALSKKYPLYIVSNCQDGYIEAFLKNSGLGGYFKDFTCPAYTGRLKGENIRIIMERNGLDEAVYVGDTQGDANACKEAEVPMIFASYGFGEVEGEYPSIRAFTELQNIDFDRL</sequence>
<dbReference type="Proteomes" id="UP000095485">
    <property type="component" value="Unassembled WGS sequence"/>
</dbReference>
<dbReference type="SFLD" id="SFLDG01129">
    <property type="entry name" value="C1.5:_HAD__Beta-PGM__Phosphata"/>
    <property type="match status" value="1"/>
</dbReference>
<evidence type="ECO:0000313" key="1">
    <source>
        <dbReference type="EMBL" id="CUP79079.1"/>
    </source>
</evidence>
<dbReference type="EC" id="3.1.3.18" evidence="1"/>
<dbReference type="InterPro" id="IPR050155">
    <property type="entry name" value="HAD-like_hydrolase_sf"/>
</dbReference>
<evidence type="ECO:0000313" key="2">
    <source>
        <dbReference type="EMBL" id="VUX24045.1"/>
    </source>
</evidence>
<dbReference type="InterPro" id="IPR023214">
    <property type="entry name" value="HAD_sf"/>
</dbReference>
<dbReference type="PANTHER" id="PTHR43434:SF1">
    <property type="entry name" value="PHOSPHOGLYCOLATE PHOSPHATASE"/>
    <property type="match status" value="1"/>
</dbReference>
<evidence type="ECO:0000313" key="3">
    <source>
        <dbReference type="Proteomes" id="UP000095485"/>
    </source>
</evidence>
<dbReference type="OrthoDB" id="9792518at2"/>
<dbReference type="GeneID" id="96229261"/>
<evidence type="ECO:0000313" key="4">
    <source>
        <dbReference type="Proteomes" id="UP000398619"/>
    </source>
</evidence>
<reference evidence="2 4" key="2">
    <citation type="submission" date="2019-07" db="EMBL/GenBank/DDBJ databases">
        <authorList>
            <person name="Hibberd C M."/>
            <person name="Gehrig L. J."/>
            <person name="Chang H.-W."/>
            <person name="Venkatesh S."/>
        </authorList>
    </citation>
    <scope>NUCLEOTIDE SEQUENCE [LARGE SCALE GENOMIC DNA]</scope>
    <source>
        <strain evidence="2">Dorea_longicatena_SSTS_Bg7063</strain>
    </source>
</reference>
<dbReference type="EMBL" id="CABHNM010000080">
    <property type="protein sequence ID" value="VUX24045.1"/>
    <property type="molecule type" value="Genomic_DNA"/>
</dbReference>